<proteinExistence type="predicted"/>
<evidence type="ECO:0000256" key="1">
    <source>
        <dbReference type="SAM" id="Phobius"/>
    </source>
</evidence>
<organism evidence="2 3">
    <name type="scientific">Amborella trichopoda</name>
    <dbReference type="NCBI Taxonomy" id="13333"/>
    <lineage>
        <taxon>Eukaryota</taxon>
        <taxon>Viridiplantae</taxon>
        <taxon>Streptophyta</taxon>
        <taxon>Embryophyta</taxon>
        <taxon>Tracheophyta</taxon>
        <taxon>Spermatophyta</taxon>
        <taxon>Magnoliopsida</taxon>
        <taxon>Amborellales</taxon>
        <taxon>Amborellaceae</taxon>
        <taxon>Amborella</taxon>
    </lineage>
</organism>
<evidence type="ECO:0000313" key="2">
    <source>
        <dbReference type="EMBL" id="ERN00820.1"/>
    </source>
</evidence>
<evidence type="ECO:0000313" key="3">
    <source>
        <dbReference type="Proteomes" id="UP000017836"/>
    </source>
</evidence>
<dbReference type="Gramene" id="ERN00820">
    <property type="protein sequence ID" value="ERN00820"/>
    <property type="gene ID" value="AMTR_s00103p00051150"/>
</dbReference>
<dbReference type="Proteomes" id="UP000017836">
    <property type="component" value="Unassembled WGS sequence"/>
</dbReference>
<dbReference type="HOGENOM" id="CLU_3074809_0_0_1"/>
<feature type="transmembrane region" description="Helical" evidence="1">
    <location>
        <begin position="20"/>
        <end position="41"/>
    </location>
</feature>
<accession>W1P1J2</accession>
<keyword evidence="1" id="KW-0812">Transmembrane</keyword>
<gene>
    <name evidence="2" type="ORF">AMTR_s00103p00051150</name>
</gene>
<sequence>VTWQPYRAPRDEFYAALDFVSKEVALCWMYLICFNIAKYYMSDRLFRQREKAK</sequence>
<name>W1P1J2_AMBTC</name>
<protein>
    <submittedName>
        <fullName evidence="2">Uncharacterized protein</fullName>
    </submittedName>
</protein>
<keyword evidence="3" id="KW-1185">Reference proteome</keyword>
<keyword evidence="1" id="KW-1133">Transmembrane helix</keyword>
<keyword evidence="1" id="KW-0472">Membrane</keyword>
<dbReference type="EMBL" id="KI394805">
    <property type="protein sequence ID" value="ERN00820.1"/>
    <property type="molecule type" value="Genomic_DNA"/>
</dbReference>
<reference evidence="3" key="1">
    <citation type="journal article" date="2013" name="Science">
        <title>The Amborella genome and the evolution of flowering plants.</title>
        <authorList>
            <consortium name="Amborella Genome Project"/>
        </authorList>
    </citation>
    <scope>NUCLEOTIDE SEQUENCE [LARGE SCALE GENOMIC DNA]</scope>
</reference>
<feature type="non-terminal residue" evidence="2">
    <location>
        <position position="1"/>
    </location>
</feature>
<dbReference type="AlphaFoldDB" id="W1P1J2"/>